<keyword evidence="4" id="KW-1185">Reference proteome</keyword>
<comment type="caution">
    <text evidence="3">The sequence shown here is derived from an EMBL/GenBank/DDBJ whole genome shotgun (WGS) entry which is preliminary data.</text>
</comment>
<dbReference type="EMBL" id="CAXAJV020001293">
    <property type="protein sequence ID" value="CAL7943912.1"/>
    <property type="molecule type" value="Genomic_DNA"/>
</dbReference>
<feature type="signal peptide" evidence="2">
    <location>
        <begin position="1"/>
        <end position="19"/>
    </location>
</feature>
<accession>A0ABP1NV82</accession>
<keyword evidence="2" id="KW-0732">Signal</keyword>
<feature type="chain" id="PRO_5046573681" evidence="2">
    <location>
        <begin position="20"/>
        <end position="236"/>
    </location>
</feature>
<evidence type="ECO:0000256" key="2">
    <source>
        <dbReference type="SAM" id="SignalP"/>
    </source>
</evidence>
<evidence type="ECO:0000313" key="3">
    <source>
        <dbReference type="EMBL" id="CAL7943912.1"/>
    </source>
</evidence>
<dbReference type="Proteomes" id="UP001642520">
    <property type="component" value="Unassembled WGS sequence"/>
</dbReference>
<sequence>MYFLSVILLLAIYNPSSTSFVICDKESNGLQSEFGNGKFFQSIGDWFCNLKNQIHDRLFGQPVITPLFLPDVLNLDKFELQKRLNNRDWHLLDLFTLSFNPNQDWGFRIGDWCFIRKESKDQDESENNSDESDFQIPSTIQSNDASDVETTEAFGITNEPEVTESPSTTSTTISELTMHSLTSSTTQQNDLQTTVQTTELIDSSESFSMKTDEPSLTQNETYNDFVHTASAEVIMG</sequence>
<feature type="compositionally biased region" description="Acidic residues" evidence="1">
    <location>
        <begin position="123"/>
        <end position="133"/>
    </location>
</feature>
<feature type="region of interest" description="Disordered" evidence="1">
    <location>
        <begin position="120"/>
        <end position="148"/>
    </location>
</feature>
<evidence type="ECO:0000313" key="4">
    <source>
        <dbReference type="Proteomes" id="UP001642520"/>
    </source>
</evidence>
<evidence type="ECO:0000256" key="1">
    <source>
        <dbReference type="SAM" id="MobiDB-lite"/>
    </source>
</evidence>
<gene>
    <name evidence="3" type="ORF">XYLVIOL_LOCUS6367</name>
</gene>
<organism evidence="3 4">
    <name type="scientific">Xylocopa violacea</name>
    <name type="common">Violet carpenter bee</name>
    <name type="synonym">Apis violacea</name>
    <dbReference type="NCBI Taxonomy" id="135666"/>
    <lineage>
        <taxon>Eukaryota</taxon>
        <taxon>Metazoa</taxon>
        <taxon>Ecdysozoa</taxon>
        <taxon>Arthropoda</taxon>
        <taxon>Hexapoda</taxon>
        <taxon>Insecta</taxon>
        <taxon>Pterygota</taxon>
        <taxon>Neoptera</taxon>
        <taxon>Endopterygota</taxon>
        <taxon>Hymenoptera</taxon>
        <taxon>Apocrita</taxon>
        <taxon>Aculeata</taxon>
        <taxon>Apoidea</taxon>
        <taxon>Anthophila</taxon>
        <taxon>Apidae</taxon>
        <taxon>Xylocopa</taxon>
        <taxon>Xylocopa</taxon>
    </lineage>
</organism>
<protein>
    <submittedName>
        <fullName evidence="3">Uncharacterized protein</fullName>
    </submittedName>
</protein>
<proteinExistence type="predicted"/>
<reference evidence="3 4" key="1">
    <citation type="submission" date="2024-08" db="EMBL/GenBank/DDBJ databases">
        <authorList>
            <person name="Will J Nash"/>
            <person name="Angela Man"/>
            <person name="Seanna McTaggart"/>
            <person name="Kendall Baker"/>
            <person name="Tom Barker"/>
            <person name="Leah Catchpole"/>
            <person name="Alex Durrant"/>
            <person name="Karim Gharbi"/>
            <person name="Naomi Irish"/>
            <person name="Gemy Kaithakottil"/>
            <person name="Debby Ku"/>
            <person name="Aaliyah Providence"/>
            <person name="Felix Shaw"/>
            <person name="David Swarbreck"/>
            <person name="Chris Watkins"/>
            <person name="Ann M. McCartney"/>
            <person name="Giulio Formenti"/>
            <person name="Alice Mouton"/>
            <person name="Noel Vella"/>
            <person name="Bjorn M von Reumont"/>
            <person name="Adriana Vella"/>
            <person name="Wilfried Haerty"/>
        </authorList>
    </citation>
    <scope>NUCLEOTIDE SEQUENCE [LARGE SCALE GENOMIC DNA]</scope>
</reference>
<feature type="compositionally biased region" description="Polar residues" evidence="1">
    <location>
        <begin position="135"/>
        <end position="145"/>
    </location>
</feature>
<name>A0ABP1NV82_XYLVO</name>